<dbReference type="AlphaFoldDB" id="A0A438FH08"/>
<proteinExistence type="predicted"/>
<dbReference type="InterPro" id="IPR032675">
    <property type="entry name" value="LRR_dom_sf"/>
</dbReference>
<dbReference type="EMBL" id="QGNW01000901">
    <property type="protein sequence ID" value="RVW59248.1"/>
    <property type="molecule type" value="Genomic_DNA"/>
</dbReference>
<sequence length="74" mass="8186">MSKSRIVKTLNYIDLSRNMVFGKVPEAILGLEKLNVSHNHLCGRIPPSKFPASAFQGNNCLCGPPFPPCKRSMK</sequence>
<dbReference type="PANTHER" id="PTHR48065:SF11">
    <property type="entry name" value="OS11G0213300 PROTEIN"/>
    <property type="match status" value="1"/>
</dbReference>
<organism evidence="1 2">
    <name type="scientific">Vitis vinifera</name>
    <name type="common">Grape</name>
    <dbReference type="NCBI Taxonomy" id="29760"/>
    <lineage>
        <taxon>Eukaryota</taxon>
        <taxon>Viridiplantae</taxon>
        <taxon>Streptophyta</taxon>
        <taxon>Embryophyta</taxon>
        <taxon>Tracheophyta</taxon>
        <taxon>Spermatophyta</taxon>
        <taxon>Magnoliopsida</taxon>
        <taxon>eudicotyledons</taxon>
        <taxon>Gunneridae</taxon>
        <taxon>Pentapetalae</taxon>
        <taxon>rosids</taxon>
        <taxon>Vitales</taxon>
        <taxon>Vitaceae</taxon>
        <taxon>Viteae</taxon>
        <taxon>Vitis</taxon>
    </lineage>
</organism>
<dbReference type="Pfam" id="PF00560">
    <property type="entry name" value="LRR_1"/>
    <property type="match status" value="1"/>
</dbReference>
<dbReference type="SUPFAM" id="SSF52058">
    <property type="entry name" value="L domain-like"/>
    <property type="match status" value="1"/>
</dbReference>
<evidence type="ECO:0000313" key="1">
    <source>
        <dbReference type="EMBL" id="RVW59248.1"/>
    </source>
</evidence>
<protein>
    <submittedName>
        <fullName evidence="1">Leucine-rich repeat protein FLOR 1</fullName>
    </submittedName>
</protein>
<dbReference type="PANTHER" id="PTHR48065">
    <property type="entry name" value="OS10G0469600 PROTEIN"/>
    <property type="match status" value="1"/>
</dbReference>
<comment type="caution">
    <text evidence="1">The sequence shown here is derived from an EMBL/GenBank/DDBJ whole genome shotgun (WGS) entry which is preliminary data.</text>
</comment>
<name>A0A438FH08_VITVI</name>
<gene>
    <name evidence="1" type="primary">FLR1_2</name>
    <name evidence="1" type="ORF">CK203_101421</name>
</gene>
<evidence type="ECO:0000313" key="2">
    <source>
        <dbReference type="Proteomes" id="UP000288805"/>
    </source>
</evidence>
<reference evidence="1 2" key="1">
    <citation type="journal article" date="2018" name="PLoS Genet.">
        <title>Population sequencing reveals clonal diversity and ancestral inbreeding in the grapevine cultivar Chardonnay.</title>
        <authorList>
            <person name="Roach M.J."/>
            <person name="Johnson D.L."/>
            <person name="Bohlmann J."/>
            <person name="van Vuuren H.J."/>
            <person name="Jones S.J."/>
            <person name="Pretorius I.S."/>
            <person name="Schmidt S.A."/>
            <person name="Borneman A.R."/>
        </authorList>
    </citation>
    <scope>NUCLEOTIDE SEQUENCE [LARGE SCALE GENOMIC DNA]</scope>
    <source>
        <strain evidence="2">cv. Chardonnay</strain>
        <tissue evidence="1">Leaf</tissue>
    </source>
</reference>
<dbReference type="Proteomes" id="UP000288805">
    <property type="component" value="Unassembled WGS sequence"/>
</dbReference>
<dbReference type="InterPro" id="IPR001611">
    <property type="entry name" value="Leu-rich_rpt"/>
</dbReference>
<dbReference type="Gene3D" id="3.80.10.10">
    <property type="entry name" value="Ribonuclease Inhibitor"/>
    <property type="match status" value="1"/>
</dbReference>
<accession>A0A438FH08</accession>